<dbReference type="RefSeq" id="WP_152193651.1">
    <property type="nucleotide sequence ID" value="NZ_VUKD01000001.1"/>
</dbReference>
<dbReference type="GO" id="GO:0051539">
    <property type="term" value="F:4 iron, 4 sulfur cluster binding"/>
    <property type="evidence" value="ECO:0007669"/>
    <property type="project" value="UniProtKB-UniRule"/>
</dbReference>
<dbReference type="OrthoDB" id="4228525at2"/>
<keyword evidence="9 11" id="KW-1015">Disulfide bond</keyword>
<evidence type="ECO:0000256" key="8">
    <source>
        <dbReference type="ARBA" id="ARBA00023125"/>
    </source>
</evidence>
<feature type="binding site" evidence="11">
    <location>
        <position position="37"/>
    </location>
    <ligand>
        <name>[4Fe-4S] cluster</name>
        <dbReference type="ChEBI" id="CHEBI:49883"/>
    </ligand>
</feature>
<comment type="PTM">
    <text evidence="11">Upon Fe-S cluster removal intramolecular disulfide bonds are formed.</text>
</comment>
<evidence type="ECO:0000256" key="9">
    <source>
        <dbReference type="ARBA" id="ARBA00023157"/>
    </source>
</evidence>
<evidence type="ECO:0000256" key="2">
    <source>
        <dbReference type="ARBA" id="ARBA00006597"/>
    </source>
</evidence>
<dbReference type="HAMAP" id="MF_01479">
    <property type="entry name" value="WhiB"/>
    <property type="match status" value="1"/>
</dbReference>
<feature type="binding site" evidence="11">
    <location>
        <position position="15"/>
    </location>
    <ligand>
        <name>[4Fe-4S] cluster</name>
        <dbReference type="ChEBI" id="CHEBI:49883"/>
    </ligand>
</feature>
<sequence>MTVNEDQTWALRAACAAAEPDALFVRGAAQRQVRELCFSCEVRMECLADALSSQTSFGVWGGLTERERRALLRRYPEVTDWAAWLRRDDDELVTELREQRAPRIIARARAERTA</sequence>
<evidence type="ECO:0000256" key="3">
    <source>
        <dbReference type="ARBA" id="ARBA00022485"/>
    </source>
</evidence>
<name>A0A6N7EJX8_9MICO</name>
<keyword evidence="14" id="KW-1185">Reference proteome</keyword>
<dbReference type="GO" id="GO:0035731">
    <property type="term" value="F:dinitrosyl-iron complex binding"/>
    <property type="evidence" value="ECO:0007669"/>
    <property type="project" value="UniProtKB-UniRule"/>
</dbReference>
<comment type="similarity">
    <text evidence="2 11">Belongs to the WhiB family.</text>
</comment>
<dbReference type="PROSITE" id="PS51674">
    <property type="entry name" value="4FE4S_WBL"/>
    <property type="match status" value="1"/>
</dbReference>
<keyword evidence="4 11" id="KW-0479">Metal-binding</keyword>
<feature type="domain" description="4Fe-4S Wbl-type" evidence="12">
    <location>
        <begin position="14"/>
        <end position="70"/>
    </location>
</feature>
<dbReference type="Pfam" id="PF02467">
    <property type="entry name" value="Whib"/>
    <property type="match status" value="1"/>
</dbReference>
<keyword evidence="10 11" id="KW-0804">Transcription</keyword>
<keyword evidence="7 11" id="KW-0805">Transcription regulation</keyword>
<dbReference type="AlphaFoldDB" id="A0A6N7EJX8"/>
<dbReference type="GO" id="GO:0047134">
    <property type="term" value="F:protein-disulfide reductase [NAD(P)H] activity"/>
    <property type="evidence" value="ECO:0007669"/>
    <property type="project" value="TreeGrafter"/>
</dbReference>
<keyword evidence="8 11" id="KW-0238">DNA-binding</keyword>
<dbReference type="GO" id="GO:0045892">
    <property type="term" value="P:negative regulation of DNA-templated transcription"/>
    <property type="evidence" value="ECO:0007669"/>
    <property type="project" value="TreeGrafter"/>
</dbReference>
<comment type="cofactor">
    <cofactor evidence="11">
        <name>[4Fe-4S] cluster</name>
        <dbReference type="ChEBI" id="CHEBI:49883"/>
    </cofactor>
    <text evidence="11">Binds 1 [4Fe-4S] cluster per subunit. Following nitrosylation of the [4Fe-4S] cluster binds 1 [4Fe-8(NO)] cluster per subunit.</text>
</comment>
<evidence type="ECO:0000256" key="5">
    <source>
        <dbReference type="ARBA" id="ARBA00023004"/>
    </source>
</evidence>
<organism evidence="13 14">
    <name type="scientific">Georgenia subflava</name>
    <dbReference type="NCBI Taxonomy" id="1622177"/>
    <lineage>
        <taxon>Bacteria</taxon>
        <taxon>Bacillati</taxon>
        <taxon>Actinomycetota</taxon>
        <taxon>Actinomycetes</taxon>
        <taxon>Micrococcales</taxon>
        <taxon>Bogoriellaceae</taxon>
        <taxon>Georgenia</taxon>
    </lineage>
</organism>
<accession>A0A6N7EJX8</accession>
<dbReference type="GO" id="GO:0003677">
    <property type="term" value="F:DNA binding"/>
    <property type="evidence" value="ECO:0007669"/>
    <property type="project" value="UniProtKB-UniRule"/>
</dbReference>
<gene>
    <name evidence="11" type="primary">whiB</name>
    <name evidence="13" type="ORF">GB881_10080</name>
</gene>
<keyword evidence="11" id="KW-0963">Cytoplasm</keyword>
<proteinExistence type="inferred from homology"/>
<comment type="function">
    <text evidence="11">Acts as a transcriptional regulator. Probably redox-responsive. The apo- but not holo-form probably binds DNA.</text>
</comment>
<keyword evidence="5 11" id="KW-0408">Iron</keyword>
<dbReference type="PANTHER" id="PTHR38839:SF7">
    <property type="entry name" value="TRANSCRIPTIONAL REGULATOR WHIB4"/>
    <property type="match status" value="1"/>
</dbReference>
<evidence type="ECO:0000256" key="4">
    <source>
        <dbReference type="ARBA" id="ARBA00022723"/>
    </source>
</evidence>
<comment type="PTM">
    <text evidence="11">The Fe-S cluster can be nitrosylated by nitric oxide (NO).</text>
</comment>
<dbReference type="Proteomes" id="UP000437709">
    <property type="component" value="Unassembled WGS sequence"/>
</dbReference>
<evidence type="ECO:0000313" key="14">
    <source>
        <dbReference type="Proteomes" id="UP000437709"/>
    </source>
</evidence>
<evidence type="ECO:0000256" key="11">
    <source>
        <dbReference type="HAMAP-Rule" id="MF_01479"/>
    </source>
</evidence>
<dbReference type="GO" id="GO:0046872">
    <property type="term" value="F:metal ion binding"/>
    <property type="evidence" value="ECO:0007669"/>
    <property type="project" value="UniProtKB-KW"/>
</dbReference>
<evidence type="ECO:0000256" key="1">
    <source>
        <dbReference type="ARBA" id="ARBA00004496"/>
    </source>
</evidence>
<comment type="caution">
    <text evidence="13">The sequence shown here is derived from an EMBL/GenBank/DDBJ whole genome shotgun (WGS) entry which is preliminary data.</text>
</comment>
<dbReference type="InterPro" id="IPR003482">
    <property type="entry name" value="Whib"/>
</dbReference>
<reference evidence="13 14" key="1">
    <citation type="submission" date="2019-10" db="EMBL/GenBank/DDBJ databases">
        <title>Georgenia wutianyii sp. nov. and Georgenia yuyongxinii sp. nov. isolated from plateau pika (Ochotona curzoniae) in the Qinghai-Tibet plateau of China.</title>
        <authorList>
            <person name="Tian Z."/>
        </authorList>
    </citation>
    <scope>NUCLEOTIDE SEQUENCE [LARGE SCALE GENOMIC DNA]</scope>
    <source>
        <strain evidence="13 14">JCM 19765</strain>
    </source>
</reference>
<evidence type="ECO:0000256" key="7">
    <source>
        <dbReference type="ARBA" id="ARBA00023015"/>
    </source>
</evidence>
<comment type="subcellular location">
    <subcellularLocation>
        <location evidence="1 11">Cytoplasm</location>
    </subcellularLocation>
</comment>
<evidence type="ECO:0000256" key="10">
    <source>
        <dbReference type="ARBA" id="ARBA00023163"/>
    </source>
</evidence>
<keyword evidence="6 11" id="KW-0411">Iron-sulfur</keyword>
<evidence type="ECO:0000313" key="13">
    <source>
        <dbReference type="EMBL" id="MPV37388.1"/>
    </source>
</evidence>
<dbReference type="InterPro" id="IPR034768">
    <property type="entry name" value="4FE4S_WBL"/>
</dbReference>
<keyword evidence="3 11" id="KW-0004">4Fe-4S</keyword>
<dbReference type="GO" id="GO:0005737">
    <property type="term" value="C:cytoplasm"/>
    <property type="evidence" value="ECO:0007669"/>
    <property type="project" value="UniProtKB-SubCell"/>
</dbReference>
<protein>
    <recommendedName>
        <fullName evidence="11">Transcriptional regulator WhiB</fullName>
    </recommendedName>
</protein>
<dbReference type="GO" id="GO:0045454">
    <property type="term" value="P:cell redox homeostasis"/>
    <property type="evidence" value="ECO:0007669"/>
    <property type="project" value="TreeGrafter"/>
</dbReference>
<evidence type="ECO:0000259" key="12">
    <source>
        <dbReference type="PROSITE" id="PS51674"/>
    </source>
</evidence>
<feature type="binding site" evidence="11">
    <location>
        <position position="46"/>
    </location>
    <ligand>
        <name>[4Fe-4S] cluster</name>
        <dbReference type="ChEBI" id="CHEBI:49883"/>
    </ligand>
</feature>
<dbReference type="EMBL" id="WHPC01000034">
    <property type="protein sequence ID" value="MPV37388.1"/>
    <property type="molecule type" value="Genomic_DNA"/>
</dbReference>
<dbReference type="PANTHER" id="PTHR38839">
    <property type="entry name" value="TRANSCRIPTIONAL REGULATOR WHID-RELATED"/>
    <property type="match status" value="1"/>
</dbReference>
<feature type="binding site" evidence="11">
    <location>
        <position position="40"/>
    </location>
    <ligand>
        <name>[4Fe-4S] cluster</name>
        <dbReference type="ChEBI" id="CHEBI:49883"/>
    </ligand>
</feature>
<evidence type="ECO:0000256" key="6">
    <source>
        <dbReference type="ARBA" id="ARBA00023014"/>
    </source>
</evidence>